<protein>
    <submittedName>
        <fullName evidence="3">Prolyl oligopeptidase family serine peptidase</fullName>
    </submittedName>
</protein>
<proteinExistence type="predicted"/>
<dbReference type="GO" id="GO:0006508">
    <property type="term" value="P:proteolysis"/>
    <property type="evidence" value="ECO:0007669"/>
    <property type="project" value="InterPro"/>
</dbReference>
<feature type="domain" description="Peptidase S9 prolyl oligopeptidase catalytic" evidence="2">
    <location>
        <begin position="145"/>
        <end position="218"/>
    </location>
</feature>
<dbReference type="SUPFAM" id="SSF53474">
    <property type="entry name" value="alpha/beta-Hydrolases"/>
    <property type="match status" value="1"/>
</dbReference>
<dbReference type="AlphaFoldDB" id="A0A923S1U4"/>
<evidence type="ECO:0000259" key="2">
    <source>
        <dbReference type="Pfam" id="PF00326"/>
    </source>
</evidence>
<dbReference type="GO" id="GO:0004806">
    <property type="term" value="F:triacylglycerol lipase activity"/>
    <property type="evidence" value="ECO:0007669"/>
    <property type="project" value="InterPro"/>
</dbReference>
<dbReference type="InterPro" id="IPR029058">
    <property type="entry name" value="AB_hydrolase_fold"/>
</dbReference>
<dbReference type="GO" id="GO:0008236">
    <property type="term" value="F:serine-type peptidase activity"/>
    <property type="evidence" value="ECO:0007669"/>
    <property type="project" value="InterPro"/>
</dbReference>
<evidence type="ECO:0000313" key="3">
    <source>
        <dbReference type="EMBL" id="MBC5764646.1"/>
    </source>
</evidence>
<dbReference type="InterPro" id="IPR005152">
    <property type="entry name" value="Lipase_secreted"/>
</dbReference>
<feature type="signal peptide" evidence="1">
    <location>
        <begin position="1"/>
        <end position="25"/>
    </location>
</feature>
<comment type="caution">
    <text evidence="3">The sequence shown here is derived from an EMBL/GenBank/DDBJ whole genome shotgun (WGS) entry which is preliminary data.</text>
</comment>
<feature type="chain" id="PRO_5037803257" evidence="1">
    <location>
        <begin position="26"/>
        <end position="397"/>
    </location>
</feature>
<keyword evidence="1" id="KW-0732">Signal</keyword>
<gene>
    <name evidence="3" type="ORF">H8R02_09315</name>
</gene>
<reference evidence="3" key="1">
    <citation type="submission" date="2020-08" db="EMBL/GenBank/DDBJ databases">
        <title>Ramlibacter sp. GTP1 16S ribosomal RNA gene genome sequencing and assembly.</title>
        <authorList>
            <person name="Kang M."/>
        </authorList>
    </citation>
    <scope>NUCLEOTIDE SEQUENCE</scope>
    <source>
        <strain evidence="3">GTP1</strain>
    </source>
</reference>
<dbReference type="PROSITE" id="PS51257">
    <property type="entry name" value="PROKAR_LIPOPROTEIN"/>
    <property type="match status" value="1"/>
</dbReference>
<dbReference type="Pfam" id="PF00326">
    <property type="entry name" value="Peptidase_S9"/>
    <property type="match status" value="1"/>
</dbReference>
<keyword evidence="4" id="KW-1185">Reference proteome</keyword>
<accession>A0A923S1U4</accession>
<dbReference type="GO" id="GO:0016042">
    <property type="term" value="P:lipid catabolic process"/>
    <property type="evidence" value="ECO:0007669"/>
    <property type="project" value="InterPro"/>
</dbReference>
<evidence type="ECO:0000313" key="4">
    <source>
        <dbReference type="Proteomes" id="UP000596827"/>
    </source>
</evidence>
<dbReference type="Gene3D" id="3.40.50.1820">
    <property type="entry name" value="alpha/beta hydrolase"/>
    <property type="match status" value="1"/>
</dbReference>
<sequence>MKYTIFPAAALALLLAACGGGGDSAKDPAPVAAVTPPAPLNAEGRGQFIGADRLKTITPAEIRAALAQAGDAAFLATPRYAVDAWRVTYLTVDGAGRPIQASGFVGIPQKPANAPSPVLGYQHATIKTQADAPSSITDLGEPHVVLASLGYIVEAADYVGYGVSATAPHPYLMSAPSAAAVVDFLTAAKYWRETQKVQDNKQLFLTGYSEGGYVTVATHRALQAGTSTHRDELVRVIAGAGPYDVQAALDQLLAIMRQDYAPLGQLLNPGFLRLLGAADRKHARDLLLFLLVGDAVNVNFSPTFLDNYLNDDTAAIAASSSVYDWAPQVPLDLFHGRDDRTVPFVSAVNTLRAMQARGAGNRVTLTECVAQPAGHSQCVLPYWRFVLERFGSLARDL</sequence>
<dbReference type="InterPro" id="IPR001375">
    <property type="entry name" value="Peptidase_S9_cat"/>
</dbReference>
<dbReference type="PIRSF" id="PIRSF029171">
    <property type="entry name" value="Esterase_LipA"/>
    <property type="match status" value="1"/>
</dbReference>
<dbReference type="PANTHER" id="PTHR34853">
    <property type="match status" value="1"/>
</dbReference>
<dbReference type="RefSeq" id="WP_187081133.1">
    <property type="nucleotide sequence ID" value="NZ_JACORU010000003.1"/>
</dbReference>
<dbReference type="EMBL" id="JACORU010000003">
    <property type="protein sequence ID" value="MBC5764646.1"/>
    <property type="molecule type" value="Genomic_DNA"/>
</dbReference>
<evidence type="ECO:0000256" key="1">
    <source>
        <dbReference type="SAM" id="SignalP"/>
    </source>
</evidence>
<name>A0A923S1U4_9BURK</name>
<organism evidence="3 4">
    <name type="scientific">Ramlibacter albus</name>
    <dbReference type="NCBI Taxonomy" id="2079448"/>
    <lineage>
        <taxon>Bacteria</taxon>
        <taxon>Pseudomonadati</taxon>
        <taxon>Pseudomonadota</taxon>
        <taxon>Betaproteobacteria</taxon>
        <taxon>Burkholderiales</taxon>
        <taxon>Comamonadaceae</taxon>
        <taxon>Ramlibacter</taxon>
    </lineage>
</organism>
<dbReference type="PANTHER" id="PTHR34853:SF1">
    <property type="entry name" value="LIPASE 5"/>
    <property type="match status" value="1"/>
</dbReference>
<dbReference type="Proteomes" id="UP000596827">
    <property type="component" value="Unassembled WGS sequence"/>
</dbReference>